<keyword evidence="9" id="KW-1185">Reference proteome</keyword>
<dbReference type="SUPFAM" id="SSF53901">
    <property type="entry name" value="Thiolase-like"/>
    <property type="match status" value="2"/>
</dbReference>
<evidence type="ECO:0000313" key="9">
    <source>
        <dbReference type="Proteomes" id="UP000066014"/>
    </source>
</evidence>
<feature type="active site" description="Acyl-thioester intermediate" evidence="4">
    <location>
        <position position="91"/>
    </location>
</feature>
<dbReference type="Pfam" id="PF02803">
    <property type="entry name" value="Thiolase_C"/>
    <property type="match status" value="1"/>
</dbReference>
<dbReference type="OrthoDB" id="6139495at2"/>
<evidence type="ECO:0000256" key="5">
    <source>
        <dbReference type="RuleBase" id="RU003557"/>
    </source>
</evidence>
<dbReference type="InterPro" id="IPR002155">
    <property type="entry name" value="Thiolase"/>
</dbReference>
<evidence type="ECO:0000313" key="8">
    <source>
        <dbReference type="EMBL" id="BAO83991.1"/>
    </source>
</evidence>
<accession>A0A060NN60</accession>
<dbReference type="PROSITE" id="PS00099">
    <property type="entry name" value="THIOLASE_3"/>
    <property type="match status" value="1"/>
</dbReference>
<reference evidence="8 9" key="1">
    <citation type="journal article" date="2014" name="Nat. Commun.">
        <title>Physiological and genomic features of highly alkaliphilic hydrogen-utilizing Betaproteobacteria from a continental serpentinizing site.</title>
        <authorList>
            <person name="Suzuki S."/>
            <person name="Kuenen J.G."/>
            <person name="Schipper K."/>
            <person name="van der Velde S."/>
            <person name="Ishii S."/>
            <person name="Wu A."/>
            <person name="Sorokin D.Y."/>
            <person name="Tenney A."/>
            <person name="Meng X.Y."/>
            <person name="Morrill P.L."/>
            <person name="Kamagata Y."/>
            <person name="Muyzer G."/>
            <person name="Nealson K.H."/>
        </authorList>
    </citation>
    <scope>NUCLEOTIDE SEQUENCE [LARGE SCALE GENOMIC DNA]</scope>
    <source>
        <strain evidence="8 9">B1</strain>
    </source>
</reference>
<feature type="active site" description="Proton acceptor" evidence="4">
    <location>
        <position position="381"/>
    </location>
</feature>
<name>A0A060NN60_9BURK</name>
<dbReference type="InterPro" id="IPR020616">
    <property type="entry name" value="Thiolase_N"/>
</dbReference>
<dbReference type="PANTHER" id="PTHR18919:SF107">
    <property type="entry name" value="ACETYL-COA ACETYLTRANSFERASE, CYTOSOLIC"/>
    <property type="match status" value="1"/>
</dbReference>
<dbReference type="InterPro" id="IPR020615">
    <property type="entry name" value="Thiolase_acyl_enz_int_AS"/>
</dbReference>
<dbReference type="InterPro" id="IPR053528">
    <property type="entry name" value="Thiolase-like_BktB"/>
</dbReference>
<evidence type="ECO:0000256" key="3">
    <source>
        <dbReference type="ARBA" id="ARBA00023315"/>
    </source>
</evidence>
<feature type="domain" description="Thiolase C-terminal" evidence="7">
    <location>
        <begin position="273"/>
        <end position="394"/>
    </location>
</feature>
<dbReference type="PROSITE" id="PS00098">
    <property type="entry name" value="THIOLASE_1"/>
    <property type="match status" value="1"/>
</dbReference>
<evidence type="ECO:0000256" key="1">
    <source>
        <dbReference type="ARBA" id="ARBA00010982"/>
    </source>
</evidence>
<evidence type="ECO:0000259" key="6">
    <source>
        <dbReference type="Pfam" id="PF00108"/>
    </source>
</evidence>
<dbReference type="NCBIfam" id="NF042999">
    <property type="entry name" value="bketothiol_BktB"/>
    <property type="match status" value="1"/>
</dbReference>
<evidence type="ECO:0000256" key="4">
    <source>
        <dbReference type="PIRSR" id="PIRSR000429-1"/>
    </source>
</evidence>
<organism evidence="8 9">
    <name type="scientific">Serpentinimonas maccroryi</name>
    <dbReference type="NCBI Taxonomy" id="1458426"/>
    <lineage>
        <taxon>Bacteria</taxon>
        <taxon>Pseudomonadati</taxon>
        <taxon>Pseudomonadota</taxon>
        <taxon>Betaproteobacteria</taxon>
        <taxon>Burkholderiales</taxon>
        <taxon>Comamonadaceae</taxon>
        <taxon>Serpentinimonas</taxon>
    </lineage>
</organism>
<dbReference type="PIRSF" id="PIRSF000429">
    <property type="entry name" value="Ac-CoA_Ac_transf"/>
    <property type="match status" value="1"/>
</dbReference>
<dbReference type="STRING" id="1458426.SMCB_1763"/>
<protein>
    <submittedName>
        <fullName evidence="8">Acetyl-CoA acetyltransferase</fullName>
    </submittedName>
</protein>
<dbReference type="PANTHER" id="PTHR18919">
    <property type="entry name" value="ACETYL-COA C-ACYLTRANSFERASE"/>
    <property type="match status" value="1"/>
</dbReference>
<dbReference type="CDD" id="cd00751">
    <property type="entry name" value="thiolase"/>
    <property type="match status" value="1"/>
</dbReference>
<dbReference type="FunFam" id="3.40.47.10:FF:000010">
    <property type="entry name" value="Acetyl-CoA acetyltransferase (Thiolase)"/>
    <property type="match status" value="1"/>
</dbReference>
<dbReference type="Pfam" id="PF00108">
    <property type="entry name" value="Thiolase_N"/>
    <property type="match status" value="1"/>
</dbReference>
<dbReference type="EMBL" id="AP014569">
    <property type="protein sequence ID" value="BAO83991.1"/>
    <property type="molecule type" value="Genomic_DNA"/>
</dbReference>
<gene>
    <name evidence="8" type="ORF">SMCB_1763</name>
</gene>
<dbReference type="GO" id="GO:0044281">
    <property type="term" value="P:small molecule metabolic process"/>
    <property type="evidence" value="ECO:0007669"/>
    <property type="project" value="UniProtKB-ARBA"/>
</dbReference>
<dbReference type="GO" id="GO:0003988">
    <property type="term" value="F:acetyl-CoA C-acyltransferase activity"/>
    <property type="evidence" value="ECO:0007669"/>
    <property type="project" value="UniProtKB-ARBA"/>
</dbReference>
<dbReference type="InterPro" id="IPR020610">
    <property type="entry name" value="Thiolase_AS"/>
</dbReference>
<dbReference type="HOGENOM" id="CLU_031026_0_0_4"/>
<sequence>MSNREVVVVSAARTAIGTFGGSLKDTPTTELGALVVREVLARAAVPGADVGHVVFGHVVNTEPRDLYLSRVAALDGGCPDTTVAMNVNRLCGSGLQAIVSASQAILLGDCDVAIGAGAENMSRAPYLSLVSRFGARMGDATLVDMMVGALHDPFHKIHMGVTAENVAAQFGISRAMQDALAVESHNRAERASAEGRFKSQIVPVLLKSRKGEVAFDTDEHFRPGCTLADMAKLKPVFVKENGSVTAGNASGINDAAAAVLLMEAGAARARGLAPMARLVGYAHTGLEPKIMGVGPISATRKVLERTGLTIADLDVIEANEAFAAQACAVTQELGLDPAKVNPNGSGISLGHPIGATGAIITVKALYELQRTGGRYALVTMCIGGGQGIAAIFERL</sequence>
<dbReference type="InterPro" id="IPR016039">
    <property type="entry name" value="Thiolase-like"/>
</dbReference>
<proteinExistence type="inferred from homology"/>
<evidence type="ECO:0000259" key="7">
    <source>
        <dbReference type="Pfam" id="PF02803"/>
    </source>
</evidence>
<feature type="domain" description="Thiolase N-terminal" evidence="6">
    <location>
        <begin position="6"/>
        <end position="264"/>
    </location>
</feature>
<keyword evidence="2 5" id="KW-0808">Transferase</keyword>
<dbReference type="InterPro" id="IPR020617">
    <property type="entry name" value="Thiolase_C"/>
</dbReference>
<dbReference type="Proteomes" id="UP000066014">
    <property type="component" value="Chromosome"/>
</dbReference>
<keyword evidence="3 5" id="KW-0012">Acyltransferase</keyword>
<feature type="active site" description="Proton acceptor" evidence="4">
    <location>
        <position position="351"/>
    </location>
</feature>
<dbReference type="RefSeq" id="WP_045536375.1">
    <property type="nucleotide sequence ID" value="NZ_AP014569.1"/>
</dbReference>
<dbReference type="AlphaFoldDB" id="A0A060NN60"/>
<comment type="similarity">
    <text evidence="1 5">Belongs to the thiolase-like superfamily. Thiolase family.</text>
</comment>
<dbReference type="Gene3D" id="3.40.47.10">
    <property type="match status" value="2"/>
</dbReference>
<dbReference type="NCBIfam" id="TIGR01930">
    <property type="entry name" value="AcCoA-C-Actrans"/>
    <property type="match status" value="1"/>
</dbReference>
<dbReference type="NCBIfam" id="NF006552">
    <property type="entry name" value="PRK09051.1"/>
    <property type="match status" value="1"/>
</dbReference>
<dbReference type="KEGG" id="cbab:SMCB_1763"/>
<evidence type="ECO:0000256" key="2">
    <source>
        <dbReference type="ARBA" id="ARBA00022679"/>
    </source>
</evidence>